<proteinExistence type="predicted"/>
<evidence type="ECO:0000313" key="1">
    <source>
        <dbReference type="EMBL" id="OQD92501.1"/>
    </source>
</evidence>
<feature type="non-terminal residue" evidence="1">
    <location>
        <position position="25"/>
    </location>
</feature>
<reference evidence="2" key="1">
    <citation type="journal article" date="2017" name="Nat. Microbiol.">
        <title>Global analysis of biosynthetic gene clusters reveals vast potential of secondary metabolite production in Penicillium species.</title>
        <authorList>
            <person name="Nielsen J.C."/>
            <person name="Grijseels S."/>
            <person name="Prigent S."/>
            <person name="Ji B."/>
            <person name="Dainat J."/>
            <person name="Nielsen K.F."/>
            <person name="Frisvad J.C."/>
            <person name="Workman M."/>
            <person name="Nielsen J."/>
        </authorList>
    </citation>
    <scope>NUCLEOTIDE SEQUENCE [LARGE SCALE GENOMIC DNA]</scope>
    <source>
        <strain evidence="2">IBT 29486</strain>
    </source>
</reference>
<organism evidence="1 2">
    <name type="scientific">Penicillium vulpinum</name>
    <dbReference type="NCBI Taxonomy" id="29845"/>
    <lineage>
        <taxon>Eukaryota</taxon>
        <taxon>Fungi</taxon>
        <taxon>Dikarya</taxon>
        <taxon>Ascomycota</taxon>
        <taxon>Pezizomycotina</taxon>
        <taxon>Eurotiomycetes</taxon>
        <taxon>Eurotiomycetidae</taxon>
        <taxon>Eurotiales</taxon>
        <taxon>Aspergillaceae</taxon>
        <taxon>Penicillium</taxon>
    </lineage>
</organism>
<comment type="caution">
    <text evidence="1">The sequence shown here is derived from an EMBL/GenBank/DDBJ whole genome shotgun (WGS) entry which is preliminary data.</text>
</comment>
<accession>A0A1V6QTJ3</accession>
<dbReference type="EMBL" id="MDYP01000223">
    <property type="protein sequence ID" value="OQD92501.1"/>
    <property type="molecule type" value="Genomic_DNA"/>
</dbReference>
<name>A0A1V6QTJ3_9EURO</name>
<keyword evidence="2" id="KW-1185">Reference proteome</keyword>
<evidence type="ECO:0000313" key="2">
    <source>
        <dbReference type="Proteomes" id="UP000191518"/>
    </source>
</evidence>
<gene>
    <name evidence="1" type="ORF">PENVUL_c224G03617</name>
</gene>
<dbReference type="Proteomes" id="UP000191518">
    <property type="component" value="Unassembled WGS sequence"/>
</dbReference>
<protein>
    <submittedName>
        <fullName evidence="1">Uncharacterized protein</fullName>
    </submittedName>
</protein>
<sequence>MIIGISCLNTIFILRLALRPRLPPR</sequence>
<dbReference type="AlphaFoldDB" id="A0A1V6QTJ3"/>